<dbReference type="PANTHER" id="PTHR40398:SF1">
    <property type="entry name" value="PTS SYSTEM GLUCITOL_SORBITOL-SPECIFIC EIIA COMPONENT"/>
    <property type="match status" value="1"/>
</dbReference>
<sequence length="126" mass="14050">MKWTATITKIGKQAIEPKGNMVILFGENVTPELVDVSVIQKFNAQTPVSSFIMKKGDTITIDGQTYIADFVGSMVTSDMRALGHVTLFFNQKKSKNPLANGVYFTIEDKQTMPEFNIGDDIVYEHI</sequence>
<dbReference type="OrthoDB" id="7065254at2"/>
<evidence type="ECO:0000313" key="2">
    <source>
        <dbReference type="EMBL" id="AWM75019.1"/>
    </source>
</evidence>
<evidence type="ECO:0000313" key="4">
    <source>
        <dbReference type="Proteomes" id="UP000033533"/>
    </source>
</evidence>
<dbReference type="RefSeq" id="WP_034977398.1">
    <property type="nucleotide sequence ID" value="NZ_CP029477.1"/>
</dbReference>
<comment type="caution">
    <text evidence="1">Lacks conserved residue(s) required for the propagation of feature annotation.</text>
</comment>
<reference evidence="3 4" key="1">
    <citation type="submission" date="2014-12" db="EMBL/GenBank/DDBJ databases">
        <title>Comparative genomics of the lactic acid bacteria isolated from the honey bee gut.</title>
        <authorList>
            <person name="Ellegaard K.M."/>
            <person name="Tamarit D."/>
            <person name="Javelind E."/>
            <person name="Olofsson T."/>
            <person name="Andersson S.G."/>
            <person name="Vasquez A."/>
        </authorList>
    </citation>
    <scope>NUCLEOTIDE SEQUENCE [LARGE SCALE GENOMIC DNA]</scope>
    <source>
        <strain evidence="3 4">Biut2</strain>
    </source>
</reference>
<dbReference type="PANTHER" id="PTHR40398">
    <property type="entry name" value="PTS SYSTEM GLUCITOL/SORBITOL-SPECIFIC EIIA COMPONENT"/>
    <property type="match status" value="1"/>
</dbReference>
<dbReference type="Gene3D" id="2.40.33.40">
    <property type="entry name" value="Phosphotransferase system, glucitol/sorbitol-specific IIA component"/>
    <property type="match status" value="1"/>
</dbReference>
<dbReference type="Pfam" id="PF03829">
    <property type="entry name" value="PTSIIA_gutA"/>
    <property type="match status" value="1"/>
</dbReference>
<dbReference type="SUPFAM" id="SSF141530">
    <property type="entry name" value="PTSIIA/GutA-like"/>
    <property type="match status" value="1"/>
</dbReference>
<dbReference type="STRING" id="1218493.JF76_06040"/>
<dbReference type="GO" id="GO:0009401">
    <property type="term" value="P:phosphoenolpyruvate-dependent sugar phosphotransferase system"/>
    <property type="evidence" value="ECO:0007669"/>
    <property type="project" value="InterPro"/>
</dbReference>
<protein>
    <submittedName>
        <fullName evidence="3">PTS Gut IIA</fullName>
    </submittedName>
    <submittedName>
        <fullName evidence="2">PTS sorbitol transporter subunit IIA</fullName>
    </submittedName>
</protein>
<dbReference type="Proteomes" id="UP000033533">
    <property type="component" value="Unassembled WGS sequence"/>
</dbReference>
<keyword evidence="5" id="KW-1185">Reference proteome</keyword>
<dbReference type="InterPro" id="IPR036665">
    <property type="entry name" value="PTS_IIA_glucitol/sorbitol_sf"/>
</dbReference>
<dbReference type="PROSITE" id="PS51097">
    <property type="entry name" value="PTS_EIIA_TYPE_5"/>
    <property type="match status" value="1"/>
</dbReference>
<dbReference type="GO" id="GO:0008982">
    <property type="term" value="F:protein-N(PI)-phosphohistidine-sugar phosphotransferase activity"/>
    <property type="evidence" value="ECO:0007669"/>
    <property type="project" value="InterPro"/>
</dbReference>
<dbReference type="AlphaFoldDB" id="A0A0F4LFF3"/>
<evidence type="ECO:0000256" key="1">
    <source>
        <dbReference type="PROSITE-ProRule" id="PRU00420"/>
    </source>
</evidence>
<organism evidence="3 4">
    <name type="scientific">Lactobacillus kullabergensis</name>
    <dbReference type="NCBI Taxonomy" id="1218493"/>
    <lineage>
        <taxon>Bacteria</taxon>
        <taxon>Bacillati</taxon>
        <taxon>Bacillota</taxon>
        <taxon>Bacilli</taxon>
        <taxon>Lactobacillales</taxon>
        <taxon>Lactobacillaceae</taxon>
        <taxon>Lactobacillus</taxon>
    </lineage>
</organism>
<name>A0A0F4LFF3_9LACO</name>
<dbReference type="EMBL" id="CP029477">
    <property type="protein sequence ID" value="AWM75019.1"/>
    <property type="molecule type" value="Genomic_DNA"/>
</dbReference>
<accession>A0A0F4LFF3</accession>
<dbReference type="InterPro" id="IPR004716">
    <property type="entry name" value="PTS_IIA_glucitol/sorbitol-sp"/>
</dbReference>
<dbReference type="GO" id="GO:0005737">
    <property type="term" value="C:cytoplasm"/>
    <property type="evidence" value="ECO:0007669"/>
    <property type="project" value="InterPro"/>
</dbReference>
<dbReference type="Proteomes" id="UP000246036">
    <property type="component" value="Chromosome"/>
</dbReference>
<gene>
    <name evidence="2" type="ORF">DKL58_03125</name>
    <name evidence="3" type="ORF">JF76_06040</name>
</gene>
<dbReference type="KEGG" id="lkl:DKL58_03125"/>
<evidence type="ECO:0000313" key="3">
    <source>
        <dbReference type="EMBL" id="KJY56969.1"/>
    </source>
</evidence>
<evidence type="ECO:0000313" key="5">
    <source>
        <dbReference type="Proteomes" id="UP000246036"/>
    </source>
</evidence>
<dbReference type="GO" id="GO:0016301">
    <property type="term" value="F:kinase activity"/>
    <property type="evidence" value="ECO:0007669"/>
    <property type="project" value="TreeGrafter"/>
</dbReference>
<reference evidence="2 5" key="2">
    <citation type="submission" date="2018-05" db="EMBL/GenBank/DDBJ databases">
        <title>Reference genomes for bee gut microbiota database.</title>
        <authorList>
            <person name="Ellegaard K.M."/>
        </authorList>
    </citation>
    <scope>NUCLEOTIDE SEQUENCE [LARGE SCALE GENOMIC DNA]</scope>
    <source>
        <strain evidence="2 5">ESL0186</strain>
    </source>
</reference>
<dbReference type="PATRIC" id="fig|1218493.3.peg.648"/>
<dbReference type="HOGENOM" id="CLU_138435_1_0_9"/>
<proteinExistence type="predicted"/>
<dbReference type="EMBL" id="JXBY01000015">
    <property type="protein sequence ID" value="KJY56969.1"/>
    <property type="molecule type" value="Genomic_DNA"/>
</dbReference>